<dbReference type="Pfam" id="PF02348">
    <property type="entry name" value="CTP_transf_3"/>
    <property type="match status" value="1"/>
</dbReference>
<organism evidence="3">
    <name type="scientific">marine sediment metagenome</name>
    <dbReference type="NCBI Taxonomy" id="412755"/>
    <lineage>
        <taxon>unclassified sequences</taxon>
        <taxon>metagenomes</taxon>
        <taxon>ecological metagenomes</taxon>
    </lineage>
</organism>
<dbReference type="InterPro" id="IPR003329">
    <property type="entry name" value="Cytidylyl_trans"/>
</dbReference>
<evidence type="ECO:0008006" key="4">
    <source>
        <dbReference type="Google" id="ProtNLM"/>
    </source>
</evidence>
<dbReference type="PANTHER" id="PTHR42866">
    <property type="entry name" value="3-DEOXY-MANNO-OCTULOSONATE CYTIDYLYLTRANSFERASE"/>
    <property type="match status" value="1"/>
</dbReference>
<comment type="caution">
    <text evidence="3">The sequence shown here is derived from an EMBL/GenBank/DDBJ whole genome shotgun (WGS) entry which is preliminary data.</text>
</comment>
<keyword evidence="1" id="KW-0808">Transferase</keyword>
<proteinExistence type="predicted"/>
<dbReference type="InterPro" id="IPR029044">
    <property type="entry name" value="Nucleotide-diphossugar_trans"/>
</dbReference>
<dbReference type="GO" id="GO:0005829">
    <property type="term" value="C:cytosol"/>
    <property type="evidence" value="ECO:0007669"/>
    <property type="project" value="TreeGrafter"/>
</dbReference>
<dbReference type="NCBIfam" id="NF003952">
    <property type="entry name" value="PRK05450.1-5"/>
    <property type="match status" value="1"/>
</dbReference>
<name>A0A0F9NCL9_9ZZZZ</name>
<dbReference type="AlphaFoldDB" id="A0A0F9NCL9"/>
<gene>
    <name evidence="3" type="ORF">LCGC14_1043870</name>
</gene>
<dbReference type="CDD" id="cd02517">
    <property type="entry name" value="CMP-KDO-Synthetase"/>
    <property type="match status" value="1"/>
</dbReference>
<protein>
    <recommendedName>
        <fullName evidence="4">3-deoxy-manno-octulosonate cytidylyltransferase</fullName>
    </recommendedName>
</protein>
<dbReference type="EMBL" id="LAZR01004315">
    <property type="protein sequence ID" value="KKN09707.1"/>
    <property type="molecule type" value="Genomic_DNA"/>
</dbReference>
<dbReference type="GO" id="GO:0008690">
    <property type="term" value="F:3-deoxy-manno-octulosonate cytidylyltransferase activity"/>
    <property type="evidence" value="ECO:0007669"/>
    <property type="project" value="InterPro"/>
</dbReference>
<evidence type="ECO:0000256" key="2">
    <source>
        <dbReference type="ARBA" id="ARBA00022695"/>
    </source>
</evidence>
<evidence type="ECO:0000313" key="3">
    <source>
        <dbReference type="EMBL" id="KKN09707.1"/>
    </source>
</evidence>
<sequence>MIQRVYELAREAKFLDRLIIATDDEKILEAAKDFGAEAQMTSPLHNSGTERVAEVAKEIKTSIVINIQGDEPLLRREMIDDLVEALQDKAIPMATLATKQKDMDLLYDNNVIKVVADREGFASNFSRSPLPFETSDYFLQHIGIYGYQKEFLLALGEIPPSKSEKTESLEQLRVLENGYKIKIIETQFSTLSVDSPQDIIKVENFLSKVAND</sequence>
<evidence type="ECO:0000256" key="1">
    <source>
        <dbReference type="ARBA" id="ARBA00022679"/>
    </source>
</evidence>
<dbReference type="PANTHER" id="PTHR42866:SF2">
    <property type="entry name" value="3-DEOXY-MANNO-OCTULOSONATE CYTIDYLYLTRANSFERASE, MITOCHONDRIAL"/>
    <property type="match status" value="1"/>
</dbReference>
<accession>A0A0F9NCL9</accession>
<dbReference type="NCBIfam" id="TIGR00466">
    <property type="entry name" value="kdsB"/>
    <property type="match status" value="1"/>
</dbReference>
<dbReference type="Gene3D" id="3.90.550.10">
    <property type="entry name" value="Spore Coat Polysaccharide Biosynthesis Protein SpsA, Chain A"/>
    <property type="match status" value="1"/>
</dbReference>
<reference evidence="3" key="1">
    <citation type="journal article" date="2015" name="Nature">
        <title>Complex archaea that bridge the gap between prokaryotes and eukaryotes.</title>
        <authorList>
            <person name="Spang A."/>
            <person name="Saw J.H."/>
            <person name="Jorgensen S.L."/>
            <person name="Zaremba-Niedzwiedzka K."/>
            <person name="Martijn J."/>
            <person name="Lind A.E."/>
            <person name="van Eijk R."/>
            <person name="Schleper C."/>
            <person name="Guy L."/>
            <person name="Ettema T.J."/>
        </authorList>
    </citation>
    <scope>NUCLEOTIDE SEQUENCE</scope>
</reference>
<keyword evidence="2" id="KW-0548">Nucleotidyltransferase</keyword>
<dbReference type="SUPFAM" id="SSF53448">
    <property type="entry name" value="Nucleotide-diphospho-sugar transferases"/>
    <property type="match status" value="1"/>
</dbReference>
<dbReference type="InterPro" id="IPR004528">
    <property type="entry name" value="KdsB"/>
</dbReference>